<evidence type="ECO:0000313" key="3">
    <source>
        <dbReference type="Proteomes" id="UP000335636"/>
    </source>
</evidence>
<name>A0A5E4AS28_MARMO</name>
<protein>
    <submittedName>
        <fullName evidence="2">Uncharacterized protein</fullName>
    </submittedName>
</protein>
<dbReference type="AlphaFoldDB" id="A0A5E4AS28"/>
<comment type="caution">
    <text evidence="2">The sequence shown here is derived from an EMBL/GenBank/DDBJ whole genome shotgun (WGS) entry which is preliminary data.</text>
</comment>
<dbReference type="Proteomes" id="UP000335636">
    <property type="component" value="Unassembled WGS sequence"/>
</dbReference>
<organism evidence="2 3">
    <name type="scientific">Marmota monax</name>
    <name type="common">Woodchuck</name>
    <dbReference type="NCBI Taxonomy" id="9995"/>
    <lineage>
        <taxon>Eukaryota</taxon>
        <taxon>Metazoa</taxon>
        <taxon>Chordata</taxon>
        <taxon>Craniata</taxon>
        <taxon>Vertebrata</taxon>
        <taxon>Euteleostomi</taxon>
        <taxon>Mammalia</taxon>
        <taxon>Eutheria</taxon>
        <taxon>Euarchontoglires</taxon>
        <taxon>Glires</taxon>
        <taxon>Rodentia</taxon>
        <taxon>Sciuromorpha</taxon>
        <taxon>Sciuridae</taxon>
        <taxon>Xerinae</taxon>
        <taxon>Marmotini</taxon>
        <taxon>Marmota</taxon>
    </lineage>
</organism>
<sequence>MSPTLPRPYTEVAPRRVAVASRPLGRVSPDPQTCPECRPESTQSGGTPGAGLRSYGYDLHSVRQGAIEVRDPLGEERDDGDGVPGHSRHHSSCRRRRSVLRQSGFGKVGCGRHRWEDGDDTKYDLSGRVRSSQKGSTEVEGPATVSPRDLGPFVPSPDDRSSFSRRQGLWGDHVGRGRDHWSRVSSRQDDKV</sequence>
<feature type="compositionally biased region" description="Basic and acidic residues" evidence="1">
    <location>
        <begin position="113"/>
        <end position="127"/>
    </location>
</feature>
<evidence type="ECO:0000256" key="1">
    <source>
        <dbReference type="SAM" id="MobiDB-lite"/>
    </source>
</evidence>
<reference evidence="2" key="1">
    <citation type="submission" date="2019-04" db="EMBL/GenBank/DDBJ databases">
        <authorList>
            <person name="Alioto T."/>
            <person name="Alioto T."/>
        </authorList>
    </citation>
    <scope>NUCLEOTIDE SEQUENCE [LARGE SCALE GENOMIC DNA]</scope>
</reference>
<feature type="compositionally biased region" description="Basic residues" evidence="1">
    <location>
        <begin position="86"/>
        <end position="99"/>
    </location>
</feature>
<gene>
    <name evidence="2" type="ORF">MONAX_5E046071</name>
</gene>
<proteinExistence type="predicted"/>
<feature type="compositionally biased region" description="Basic and acidic residues" evidence="1">
    <location>
        <begin position="173"/>
        <end position="192"/>
    </location>
</feature>
<dbReference type="EMBL" id="CABDUW010000140">
    <property type="protein sequence ID" value="VTJ60148.1"/>
    <property type="molecule type" value="Genomic_DNA"/>
</dbReference>
<feature type="region of interest" description="Disordered" evidence="1">
    <location>
        <begin position="1"/>
        <end position="192"/>
    </location>
</feature>
<accession>A0A5E4AS28</accession>
<evidence type="ECO:0000313" key="2">
    <source>
        <dbReference type="EMBL" id="VTJ60148.1"/>
    </source>
</evidence>
<keyword evidence="3" id="KW-1185">Reference proteome</keyword>